<gene>
    <name evidence="3" type="ORF">FHX37_3860</name>
</gene>
<dbReference type="InterPro" id="IPR036259">
    <property type="entry name" value="MFS_trans_sf"/>
</dbReference>
<keyword evidence="2" id="KW-1133">Transmembrane helix</keyword>
<evidence type="ECO:0000256" key="1">
    <source>
        <dbReference type="SAM" id="MobiDB-lite"/>
    </source>
</evidence>
<dbReference type="EMBL" id="VFQC01000002">
    <property type="protein sequence ID" value="TQN28515.1"/>
    <property type="molecule type" value="Genomic_DNA"/>
</dbReference>
<feature type="transmembrane region" description="Helical" evidence="2">
    <location>
        <begin position="327"/>
        <end position="346"/>
    </location>
</feature>
<feature type="transmembrane region" description="Helical" evidence="2">
    <location>
        <begin position="367"/>
        <end position="393"/>
    </location>
</feature>
<dbReference type="GO" id="GO:0015293">
    <property type="term" value="F:symporter activity"/>
    <property type="evidence" value="ECO:0007669"/>
    <property type="project" value="InterPro"/>
</dbReference>
<keyword evidence="4" id="KW-1185">Reference proteome</keyword>
<feature type="transmembrane region" description="Helical" evidence="2">
    <location>
        <begin position="266"/>
        <end position="288"/>
    </location>
</feature>
<feature type="transmembrane region" description="Helical" evidence="2">
    <location>
        <begin position="151"/>
        <end position="174"/>
    </location>
</feature>
<dbReference type="GO" id="GO:0005886">
    <property type="term" value="C:plasma membrane"/>
    <property type="evidence" value="ECO:0007669"/>
    <property type="project" value="TreeGrafter"/>
</dbReference>
<feature type="transmembrane region" description="Helical" evidence="2">
    <location>
        <begin position="413"/>
        <end position="436"/>
    </location>
</feature>
<feature type="transmembrane region" description="Helical" evidence="2">
    <location>
        <begin position="53"/>
        <end position="73"/>
    </location>
</feature>
<comment type="caution">
    <text evidence="3">The sequence shown here is derived from an EMBL/GenBank/DDBJ whole genome shotgun (WGS) entry which is preliminary data.</text>
</comment>
<name>A0A543N9J9_9ACTN</name>
<protein>
    <submittedName>
        <fullName evidence="3">GPH family glycoside/pentoside/hexuronide:cation symporter</fullName>
    </submittedName>
</protein>
<dbReference type="CDD" id="cd17332">
    <property type="entry name" value="MFS_MelB_like"/>
    <property type="match status" value="1"/>
</dbReference>
<keyword evidence="2" id="KW-0472">Membrane</keyword>
<feature type="transmembrane region" description="Helical" evidence="2">
    <location>
        <begin position="21"/>
        <end position="41"/>
    </location>
</feature>
<dbReference type="PANTHER" id="PTHR11328">
    <property type="entry name" value="MAJOR FACILITATOR SUPERFAMILY DOMAIN-CONTAINING PROTEIN"/>
    <property type="match status" value="1"/>
</dbReference>
<dbReference type="Pfam" id="PF13347">
    <property type="entry name" value="MFS_2"/>
    <property type="match status" value="1"/>
</dbReference>
<dbReference type="InterPro" id="IPR039672">
    <property type="entry name" value="MFS_2"/>
</dbReference>
<sequence>MSRMPEEPPLPRSLHVSYGMGALATSTFTMVPGLVLLYYLTDVLGVPAHTAGLVVFLPKVWDVLITPYAGVLCDRTSSALGPRRPWLLAGVLTLPVTFAAMFLAPPLSGNAAAGYVAVAFVLATTAYTAFQVPHIALPAEITGSRDQRSVLMSWRMLFAGVAILLAGGGAPALARHLGGDVDAYRVMAAALAGVLLVGTLATFLGTRSAPLPERLDPSGSLRAQVAVARRNPRFLRLLVTHALLTTHAGTMLAGSQYLATYIVGDAGAITPLYACLMAPLVATMPLWLRASRRLGKRAALLLTSAVFAAGTLALAATPLFGHPYTAPYSYLCLLVVGVGFAGAQMLPLSMLSDTMALDAAHAGKRRAGMFTGLWTAGETLAMAAGAGLFALVLSVGGFVPSTAASDAAQPDSALLAILLGMSLLPASLTAAGMLVLRRYDPAGDRPAPHRSEEGRQPSGAGTAPPTSG</sequence>
<reference evidence="3 4" key="1">
    <citation type="submission" date="2019-06" db="EMBL/GenBank/DDBJ databases">
        <title>Sequencing the genomes of 1000 actinobacteria strains.</title>
        <authorList>
            <person name="Klenk H.-P."/>
        </authorList>
    </citation>
    <scope>NUCLEOTIDE SEQUENCE [LARGE SCALE GENOMIC DNA]</scope>
    <source>
        <strain evidence="3 4">DSM 45015</strain>
    </source>
</reference>
<dbReference type="AlphaFoldDB" id="A0A543N9J9"/>
<dbReference type="PANTHER" id="PTHR11328:SF24">
    <property type="entry name" value="MAJOR FACILITATOR SUPERFAMILY (MFS) PROFILE DOMAIN-CONTAINING PROTEIN"/>
    <property type="match status" value="1"/>
</dbReference>
<accession>A0A543N9J9</accession>
<dbReference type="OrthoDB" id="3717977at2"/>
<feature type="transmembrane region" description="Helical" evidence="2">
    <location>
        <begin position="234"/>
        <end position="254"/>
    </location>
</feature>
<feature type="region of interest" description="Disordered" evidence="1">
    <location>
        <begin position="441"/>
        <end position="468"/>
    </location>
</feature>
<keyword evidence="2" id="KW-0812">Transmembrane</keyword>
<feature type="compositionally biased region" description="Basic and acidic residues" evidence="1">
    <location>
        <begin position="441"/>
        <end position="455"/>
    </location>
</feature>
<feature type="transmembrane region" description="Helical" evidence="2">
    <location>
        <begin position="111"/>
        <end position="130"/>
    </location>
</feature>
<organism evidence="3 4">
    <name type="scientific">Haloactinospora alba</name>
    <dbReference type="NCBI Taxonomy" id="405555"/>
    <lineage>
        <taxon>Bacteria</taxon>
        <taxon>Bacillati</taxon>
        <taxon>Actinomycetota</taxon>
        <taxon>Actinomycetes</taxon>
        <taxon>Streptosporangiales</taxon>
        <taxon>Nocardiopsidaceae</taxon>
        <taxon>Haloactinospora</taxon>
    </lineage>
</organism>
<dbReference type="Proteomes" id="UP000317422">
    <property type="component" value="Unassembled WGS sequence"/>
</dbReference>
<proteinExistence type="predicted"/>
<dbReference type="Gene3D" id="1.20.1250.20">
    <property type="entry name" value="MFS general substrate transporter like domains"/>
    <property type="match status" value="1"/>
</dbReference>
<dbReference type="GO" id="GO:0008643">
    <property type="term" value="P:carbohydrate transport"/>
    <property type="evidence" value="ECO:0007669"/>
    <property type="project" value="InterPro"/>
</dbReference>
<feature type="transmembrane region" description="Helical" evidence="2">
    <location>
        <begin position="300"/>
        <end position="321"/>
    </location>
</feature>
<dbReference type="SUPFAM" id="SSF103473">
    <property type="entry name" value="MFS general substrate transporter"/>
    <property type="match status" value="1"/>
</dbReference>
<evidence type="ECO:0000256" key="2">
    <source>
        <dbReference type="SAM" id="Phobius"/>
    </source>
</evidence>
<feature type="transmembrane region" description="Helical" evidence="2">
    <location>
        <begin position="186"/>
        <end position="205"/>
    </location>
</feature>
<feature type="transmembrane region" description="Helical" evidence="2">
    <location>
        <begin position="85"/>
        <end position="105"/>
    </location>
</feature>
<evidence type="ECO:0000313" key="3">
    <source>
        <dbReference type="EMBL" id="TQN28515.1"/>
    </source>
</evidence>
<evidence type="ECO:0000313" key="4">
    <source>
        <dbReference type="Proteomes" id="UP000317422"/>
    </source>
</evidence>